<comment type="caution">
    <text evidence="5">The sequence shown here is derived from an EMBL/GenBank/DDBJ whole genome shotgun (WGS) entry which is preliminary data.</text>
</comment>
<evidence type="ECO:0000256" key="3">
    <source>
        <dbReference type="PROSITE-ProRule" id="PRU00339"/>
    </source>
</evidence>
<accession>A0A399T5G7</accession>
<dbReference type="OrthoDB" id="1120910at2"/>
<sequence length="208" mass="23717">MELLKRKLLALLIFSATALQIVAQTNQQALEAAFGKSYTLEKTGDFSASMDPLKQVYDESSYEINLRLGWLNYNAGLFDESIIFYSKAQKLKPYAEETRFGLILPLAALGRWDEVIGIYDKILEIHPNNTVAMYRLGLVYYGRKDYNKAYPLFKKVVDLYPFGYDGLLMLGWTSYFLGNYNQAKVLFNKVKLYNPGDASAQEGLKLIN</sequence>
<dbReference type="Pfam" id="PF14559">
    <property type="entry name" value="TPR_19"/>
    <property type="match status" value="1"/>
</dbReference>
<keyword evidence="2 3" id="KW-0802">TPR repeat</keyword>
<keyword evidence="6" id="KW-1185">Reference proteome</keyword>
<dbReference type="PROSITE" id="PS50293">
    <property type="entry name" value="TPR_REGION"/>
    <property type="match status" value="1"/>
</dbReference>
<feature type="repeat" description="TPR" evidence="3">
    <location>
        <begin position="130"/>
        <end position="163"/>
    </location>
</feature>
<keyword evidence="1" id="KW-0677">Repeat</keyword>
<dbReference type="EMBL" id="QWGR01000003">
    <property type="protein sequence ID" value="RIJ49417.1"/>
    <property type="molecule type" value="Genomic_DNA"/>
</dbReference>
<keyword evidence="4" id="KW-0732">Signal</keyword>
<evidence type="ECO:0000313" key="6">
    <source>
        <dbReference type="Proteomes" id="UP000265926"/>
    </source>
</evidence>
<name>A0A399T5G7_9BACT</name>
<organism evidence="5 6">
    <name type="scientific">Maribellus luteus</name>
    <dbReference type="NCBI Taxonomy" id="2305463"/>
    <lineage>
        <taxon>Bacteria</taxon>
        <taxon>Pseudomonadati</taxon>
        <taxon>Bacteroidota</taxon>
        <taxon>Bacteroidia</taxon>
        <taxon>Marinilabiliales</taxon>
        <taxon>Prolixibacteraceae</taxon>
        <taxon>Maribellus</taxon>
    </lineage>
</organism>
<dbReference type="PANTHER" id="PTHR44943">
    <property type="entry name" value="CELLULOSE SYNTHASE OPERON PROTEIN C"/>
    <property type="match status" value="1"/>
</dbReference>
<dbReference type="SUPFAM" id="SSF48452">
    <property type="entry name" value="TPR-like"/>
    <property type="match status" value="1"/>
</dbReference>
<reference evidence="5 6" key="1">
    <citation type="submission" date="2018-08" db="EMBL/GenBank/DDBJ databases">
        <title>Pallidiluteibacterium maritimus gen. nov., sp. nov., isolated from coastal sediment.</title>
        <authorList>
            <person name="Zhou L.Y."/>
        </authorList>
    </citation>
    <scope>NUCLEOTIDE SEQUENCE [LARGE SCALE GENOMIC DNA]</scope>
    <source>
        <strain evidence="5 6">XSD2</strain>
    </source>
</reference>
<dbReference type="InterPro" id="IPR019734">
    <property type="entry name" value="TPR_rpt"/>
</dbReference>
<dbReference type="Proteomes" id="UP000265926">
    <property type="component" value="Unassembled WGS sequence"/>
</dbReference>
<dbReference type="InterPro" id="IPR011990">
    <property type="entry name" value="TPR-like_helical_dom_sf"/>
</dbReference>
<dbReference type="Pfam" id="PF13181">
    <property type="entry name" value="TPR_8"/>
    <property type="match status" value="1"/>
</dbReference>
<dbReference type="AlphaFoldDB" id="A0A399T5G7"/>
<dbReference type="RefSeq" id="WP_119437304.1">
    <property type="nucleotide sequence ID" value="NZ_QWGR01000003.1"/>
</dbReference>
<evidence type="ECO:0000256" key="1">
    <source>
        <dbReference type="ARBA" id="ARBA00022737"/>
    </source>
</evidence>
<feature type="signal peptide" evidence="4">
    <location>
        <begin position="1"/>
        <end position="23"/>
    </location>
</feature>
<gene>
    <name evidence="5" type="ORF">D1614_07710</name>
</gene>
<protein>
    <submittedName>
        <fullName evidence="5">Tetratricopeptide repeat protein</fullName>
    </submittedName>
</protein>
<evidence type="ECO:0000256" key="2">
    <source>
        <dbReference type="ARBA" id="ARBA00022803"/>
    </source>
</evidence>
<dbReference type="PROSITE" id="PS50005">
    <property type="entry name" value="TPR"/>
    <property type="match status" value="1"/>
</dbReference>
<dbReference type="SMART" id="SM00028">
    <property type="entry name" value="TPR"/>
    <property type="match status" value="4"/>
</dbReference>
<evidence type="ECO:0000256" key="4">
    <source>
        <dbReference type="SAM" id="SignalP"/>
    </source>
</evidence>
<dbReference type="InterPro" id="IPR051685">
    <property type="entry name" value="Ycf3/AcsC/BcsC/TPR_MFPF"/>
</dbReference>
<feature type="chain" id="PRO_5017474202" evidence="4">
    <location>
        <begin position="24"/>
        <end position="208"/>
    </location>
</feature>
<evidence type="ECO:0000313" key="5">
    <source>
        <dbReference type="EMBL" id="RIJ49417.1"/>
    </source>
</evidence>
<dbReference type="Gene3D" id="1.25.40.10">
    <property type="entry name" value="Tetratricopeptide repeat domain"/>
    <property type="match status" value="1"/>
</dbReference>
<dbReference type="PANTHER" id="PTHR44943:SF8">
    <property type="entry name" value="TPR REPEAT-CONTAINING PROTEIN MJ0263"/>
    <property type="match status" value="1"/>
</dbReference>
<proteinExistence type="predicted"/>